<feature type="domain" description="F-box" evidence="1">
    <location>
        <begin position="78"/>
        <end position="118"/>
    </location>
</feature>
<evidence type="ECO:0000313" key="2">
    <source>
        <dbReference type="EMBL" id="KAK6164265.1"/>
    </source>
</evidence>
<dbReference type="SUPFAM" id="SSF81383">
    <property type="entry name" value="F-box domain"/>
    <property type="match status" value="1"/>
</dbReference>
<dbReference type="SUPFAM" id="SSF117281">
    <property type="entry name" value="Kelch motif"/>
    <property type="match status" value="1"/>
</dbReference>
<keyword evidence="3" id="KW-1185">Reference proteome</keyword>
<dbReference type="PANTHER" id="PTHR47712">
    <property type="entry name" value="OS09G0555300 PROTEIN"/>
    <property type="match status" value="1"/>
</dbReference>
<organism evidence="2 3">
    <name type="scientific">Rehmannia glutinosa</name>
    <name type="common">Chinese foxglove</name>
    <dbReference type="NCBI Taxonomy" id="99300"/>
    <lineage>
        <taxon>Eukaryota</taxon>
        <taxon>Viridiplantae</taxon>
        <taxon>Streptophyta</taxon>
        <taxon>Embryophyta</taxon>
        <taxon>Tracheophyta</taxon>
        <taxon>Spermatophyta</taxon>
        <taxon>Magnoliopsida</taxon>
        <taxon>eudicotyledons</taxon>
        <taxon>Gunneridae</taxon>
        <taxon>Pentapetalae</taxon>
        <taxon>asterids</taxon>
        <taxon>lamiids</taxon>
        <taxon>Lamiales</taxon>
        <taxon>Orobanchaceae</taxon>
        <taxon>Rehmannieae</taxon>
        <taxon>Rehmannia</taxon>
    </lineage>
</organism>
<dbReference type="PANTHER" id="PTHR47712:SF3">
    <property type="entry name" value="F-BOX DOMAIN-CONTAINING PROTEIN"/>
    <property type="match status" value="1"/>
</dbReference>
<dbReference type="SMART" id="SM00256">
    <property type="entry name" value="FBOX"/>
    <property type="match status" value="1"/>
</dbReference>
<comment type="caution">
    <text evidence="2">The sequence shown here is derived from an EMBL/GenBank/DDBJ whole genome shotgun (WGS) entry which is preliminary data.</text>
</comment>
<dbReference type="InterPro" id="IPR001810">
    <property type="entry name" value="F-box_dom"/>
</dbReference>
<dbReference type="InterPro" id="IPR036047">
    <property type="entry name" value="F-box-like_dom_sf"/>
</dbReference>
<evidence type="ECO:0000313" key="3">
    <source>
        <dbReference type="Proteomes" id="UP001318860"/>
    </source>
</evidence>
<protein>
    <recommendedName>
        <fullName evidence="1">F-box domain-containing protein</fullName>
    </recommendedName>
</protein>
<evidence type="ECO:0000259" key="1">
    <source>
        <dbReference type="SMART" id="SM00256"/>
    </source>
</evidence>
<dbReference type="InterPro" id="IPR015915">
    <property type="entry name" value="Kelch-typ_b-propeller"/>
</dbReference>
<dbReference type="Pfam" id="PF00646">
    <property type="entry name" value="F-box"/>
    <property type="match status" value="1"/>
</dbReference>
<name>A0ABR0XYX7_REHGL</name>
<proteinExistence type="predicted"/>
<dbReference type="Proteomes" id="UP001318860">
    <property type="component" value="Unassembled WGS sequence"/>
</dbReference>
<gene>
    <name evidence="2" type="ORF">DH2020_001129</name>
</gene>
<dbReference type="EMBL" id="JABTTQ020000001">
    <property type="protein sequence ID" value="KAK6164265.1"/>
    <property type="molecule type" value="Genomic_DNA"/>
</dbReference>
<accession>A0ABR0XYX7</accession>
<sequence>MKGIILTCRQTSQLSSNLFHNFFSSLFFRLFCPHSLSHLILSKQTFYSSYYPAHFLLPYSEISLMEKSDNTLSNWDILTPDLTELILSNLPIPSIIRASFVSKSWNSIIHSHSFKTRVSNSRRSPWFFVSGQNKNLPNKNYQVFAFDPDSNSWIKIPDTTTLLPKDSFTASNGFFFRICSGKFNFKPVFSAAWRQTSPLRFSRCNPLVGNETGCLKPAWFIVAGGLENSEACLAVEIYNPDYNLWEISSPLPEILRPGISSQTLCSALFNGKFYVHGIYSSFISSFDLEKRFWSNVQTLRPPGVMLSYLISCRDQLVLAGLCSVNDELEFNIWKIDERTLEFREIGIMPSDLLSRFLDGQWDHKFGSVKCVGSGNFVYVFNEERRSNHCACFCEISDSGKCRWKRVPDLPEPVNELDKVMISAFVPLMYPY</sequence>
<reference evidence="2 3" key="1">
    <citation type="journal article" date="2021" name="Comput. Struct. Biotechnol. J.">
        <title>De novo genome assembly of the potent medicinal plant Rehmannia glutinosa using nanopore technology.</title>
        <authorList>
            <person name="Ma L."/>
            <person name="Dong C."/>
            <person name="Song C."/>
            <person name="Wang X."/>
            <person name="Zheng X."/>
            <person name="Niu Y."/>
            <person name="Chen S."/>
            <person name="Feng W."/>
        </authorList>
    </citation>
    <scope>NUCLEOTIDE SEQUENCE [LARGE SCALE GENOMIC DNA]</scope>
    <source>
        <strain evidence="2">DH-2019</strain>
    </source>
</reference>
<dbReference type="Gene3D" id="1.20.1280.50">
    <property type="match status" value="1"/>
</dbReference>
<dbReference type="Gene3D" id="2.120.10.80">
    <property type="entry name" value="Kelch-type beta propeller"/>
    <property type="match status" value="1"/>
</dbReference>